<name>A0AAQ3LDD1_9BACT</name>
<dbReference type="GO" id="GO:0019323">
    <property type="term" value="P:pentose catabolic process"/>
    <property type="evidence" value="ECO:0007669"/>
    <property type="project" value="TreeGrafter"/>
</dbReference>
<keyword evidence="8" id="KW-0119">Carbohydrate metabolism</keyword>
<dbReference type="Gene3D" id="3.40.225.10">
    <property type="entry name" value="Class II aldolase/adducin N-terminal domain"/>
    <property type="match status" value="1"/>
</dbReference>
<dbReference type="EC" id="5.1.3.4" evidence="4"/>
<dbReference type="InterPro" id="IPR001303">
    <property type="entry name" value="Aldolase_II/adducin_N"/>
</dbReference>
<dbReference type="EMBL" id="CP136920">
    <property type="protein sequence ID" value="WOO42457.1"/>
    <property type="molecule type" value="Genomic_DNA"/>
</dbReference>
<comment type="catalytic activity">
    <reaction evidence="1">
        <text>L-ribulose 5-phosphate = D-xylulose 5-phosphate</text>
        <dbReference type="Rhea" id="RHEA:22368"/>
        <dbReference type="ChEBI" id="CHEBI:57737"/>
        <dbReference type="ChEBI" id="CHEBI:58226"/>
        <dbReference type="EC" id="5.1.3.4"/>
    </reaction>
</comment>
<organism evidence="10 11">
    <name type="scientific">Rubellicoccus peritrichatus</name>
    <dbReference type="NCBI Taxonomy" id="3080537"/>
    <lineage>
        <taxon>Bacteria</taxon>
        <taxon>Pseudomonadati</taxon>
        <taxon>Verrucomicrobiota</taxon>
        <taxon>Opitutia</taxon>
        <taxon>Puniceicoccales</taxon>
        <taxon>Cerasicoccaceae</taxon>
        <taxon>Rubellicoccus</taxon>
    </lineage>
</organism>
<dbReference type="Pfam" id="PF00596">
    <property type="entry name" value="Aldolase_II"/>
    <property type="match status" value="1"/>
</dbReference>
<evidence type="ECO:0000256" key="4">
    <source>
        <dbReference type="ARBA" id="ARBA00013186"/>
    </source>
</evidence>
<dbReference type="GO" id="GO:0008742">
    <property type="term" value="F:L-ribulose-phosphate 4-epimerase activity"/>
    <property type="evidence" value="ECO:0007669"/>
    <property type="project" value="UniProtKB-EC"/>
</dbReference>
<comment type="cofactor">
    <cofactor evidence="2">
        <name>Zn(2+)</name>
        <dbReference type="ChEBI" id="CHEBI:29105"/>
    </cofactor>
</comment>
<evidence type="ECO:0000256" key="5">
    <source>
        <dbReference type="ARBA" id="ARBA00022723"/>
    </source>
</evidence>
<keyword evidence="7 10" id="KW-0413">Isomerase</keyword>
<sequence>MNYQSIREACCEANRKLPATGLVDLTFGNVSVLDPDSGVFAIKPSGVDYDALTPDSMVLVDLNGEVVEGELKPSSDTPTHQRLLQAFGDAGVTSVVHTHSRNAVAFAQAGREIPCFGTTHADYFFGAVPITRELTADEIQGEYEWATGEAIVERFADLKPLDFPAVLVKSHGPFAWGKTADKAVEHALALEIIADMALKTLAANPSAEPIPDVLLKKHFLRKHGSSAYYGQG</sequence>
<reference evidence="10 11" key="1">
    <citation type="submission" date="2023-10" db="EMBL/GenBank/DDBJ databases">
        <title>Rubellicoccus peritrichatus gen. nov., sp. nov., isolated from an algae of coral reef tank.</title>
        <authorList>
            <person name="Luo J."/>
        </authorList>
    </citation>
    <scope>NUCLEOTIDE SEQUENCE [LARGE SCALE GENOMIC DNA]</scope>
    <source>
        <strain evidence="10 11">CR14</strain>
    </source>
</reference>
<dbReference type="RefSeq" id="WP_317834978.1">
    <property type="nucleotide sequence ID" value="NZ_CP136920.1"/>
</dbReference>
<feature type="domain" description="Class II aldolase/adducin N-terminal" evidence="9">
    <location>
        <begin position="8"/>
        <end position="198"/>
    </location>
</feature>
<accession>A0AAQ3LDD1</accession>
<evidence type="ECO:0000259" key="9">
    <source>
        <dbReference type="SMART" id="SM01007"/>
    </source>
</evidence>
<dbReference type="PANTHER" id="PTHR22789:SF8">
    <property type="entry name" value="L-RIBULOSE-5-PHOSPHATE 4-EPIMERASE SGBE"/>
    <property type="match status" value="1"/>
</dbReference>
<proteinExistence type="inferred from homology"/>
<gene>
    <name evidence="10" type="primary">araD</name>
    <name evidence="10" type="ORF">RZN69_05100</name>
</gene>
<dbReference type="NCBIfam" id="NF006047">
    <property type="entry name" value="PRK08193.1"/>
    <property type="match status" value="1"/>
</dbReference>
<dbReference type="FunFam" id="3.40.225.10:FF:000001">
    <property type="entry name" value="L-ribulose-5-phosphate 4-epimerase UlaF"/>
    <property type="match status" value="1"/>
</dbReference>
<dbReference type="GO" id="GO:0046872">
    <property type="term" value="F:metal ion binding"/>
    <property type="evidence" value="ECO:0007669"/>
    <property type="project" value="UniProtKB-KW"/>
</dbReference>
<keyword evidence="11" id="KW-1185">Reference proteome</keyword>
<dbReference type="SMART" id="SM01007">
    <property type="entry name" value="Aldolase_II"/>
    <property type="match status" value="1"/>
</dbReference>
<evidence type="ECO:0000256" key="8">
    <source>
        <dbReference type="ARBA" id="ARBA00023277"/>
    </source>
</evidence>
<evidence type="ECO:0000256" key="1">
    <source>
        <dbReference type="ARBA" id="ARBA00001726"/>
    </source>
</evidence>
<dbReference type="PANTHER" id="PTHR22789">
    <property type="entry name" value="FUCULOSE PHOSPHATE ALDOLASE"/>
    <property type="match status" value="1"/>
</dbReference>
<dbReference type="InterPro" id="IPR036409">
    <property type="entry name" value="Aldolase_II/adducin_N_sf"/>
</dbReference>
<evidence type="ECO:0000313" key="11">
    <source>
        <dbReference type="Proteomes" id="UP001304300"/>
    </source>
</evidence>
<evidence type="ECO:0000256" key="2">
    <source>
        <dbReference type="ARBA" id="ARBA00001947"/>
    </source>
</evidence>
<dbReference type="InterPro" id="IPR050197">
    <property type="entry name" value="Aldolase_class_II_sugar_metab"/>
</dbReference>
<dbReference type="Proteomes" id="UP001304300">
    <property type="component" value="Chromosome"/>
</dbReference>
<protein>
    <recommendedName>
        <fullName evidence="4">L-ribulose-5-phosphate 4-epimerase</fullName>
        <ecNumber evidence="4">5.1.3.4</ecNumber>
    </recommendedName>
</protein>
<dbReference type="AlphaFoldDB" id="A0AAQ3LDD1"/>
<evidence type="ECO:0000256" key="6">
    <source>
        <dbReference type="ARBA" id="ARBA00022833"/>
    </source>
</evidence>
<evidence type="ECO:0000313" key="10">
    <source>
        <dbReference type="EMBL" id="WOO42457.1"/>
    </source>
</evidence>
<dbReference type="KEGG" id="puo:RZN69_05100"/>
<dbReference type="GO" id="GO:0005829">
    <property type="term" value="C:cytosol"/>
    <property type="evidence" value="ECO:0007669"/>
    <property type="project" value="TreeGrafter"/>
</dbReference>
<dbReference type="SUPFAM" id="SSF53639">
    <property type="entry name" value="AraD/HMP-PK domain-like"/>
    <property type="match status" value="1"/>
</dbReference>
<keyword evidence="6" id="KW-0862">Zinc</keyword>
<evidence type="ECO:0000256" key="3">
    <source>
        <dbReference type="ARBA" id="ARBA00010037"/>
    </source>
</evidence>
<keyword evidence="5" id="KW-0479">Metal-binding</keyword>
<dbReference type="GO" id="GO:0016832">
    <property type="term" value="F:aldehyde-lyase activity"/>
    <property type="evidence" value="ECO:0007669"/>
    <property type="project" value="TreeGrafter"/>
</dbReference>
<evidence type="ECO:0000256" key="7">
    <source>
        <dbReference type="ARBA" id="ARBA00023235"/>
    </source>
</evidence>
<comment type="similarity">
    <text evidence="3">Belongs to the aldolase class II family. AraD/FucA subfamily.</text>
</comment>